<dbReference type="InterPro" id="IPR018113">
    <property type="entry name" value="PTrfase_EIIB_Cys"/>
</dbReference>
<dbReference type="InterPro" id="IPR050558">
    <property type="entry name" value="PTS_Sugar-Specific_Components"/>
</dbReference>
<dbReference type="PANTHER" id="PTHR30175">
    <property type="entry name" value="PHOSPHOTRANSFERASE SYSTEM TRANSPORT PROTEIN"/>
    <property type="match status" value="1"/>
</dbReference>
<evidence type="ECO:0000259" key="13">
    <source>
        <dbReference type="PROSITE" id="PS51093"/>
    </source>
</evidence>
<dbReference type="PROSITE" id="PS51098">
    <property type="entry name" value="PTS_EIIB_TYPE_1"/>
    <property type="match status" value="1"/>
</dbReference>
<evidence type="ECO:0000256" key="12">
    <source>
        <dbReference type="SAM" id="Phobius"/>
    </source>
</evidence>
<keyword evidence="10 12" id="KW-0472">Membrane</keyword>
<organism evidence="16 17">
    <name type="scientific">Amedibacillus hominis</name>
    <dbReference type="NCBI Taxonomy" id="2897776"/>
    <lineage>
        <taxon>Bacteria</taxon>
        <taxon>Bacillati</taxon>
        <taxon>Bacillota</taxon>
        <taxon>Erysipelotrichia</taxon>
        <taxon>Erysipelotrichales</taxon>
        <taxon>Erysipelotrichaceae</taxon>
        <taxon>Amedibacillus</taxon>
    </lineage>
</organism>
<gene>
    <name evidence="16" type="ORF">LQE99_14140</name>
</gene>
<dbReference type="InterPro" id="IPR013013">
    <property type="entry name" value="PTS_EIIC_1"/>
</dbReference>
<evidence type="ECO:0000256" key="5">
    <source>
        <dbReference type="ARBA" id="ARBA00022679"/>
    </source>
</evidence>
<dbReference type="InterPro" id="IPR001127">
    <property type="entry name" value="PTS_EIIA_1_perm"/>
</dbReference>
<evidence type="ECO:0000256" key="2">
    <source>
        <dbReference type="ARBA" id="ARBA00022448"/>
    </source>
</evidence>
<evidence type="ECO:0000256" key="4">
    <source>
        <dbReference type="ARBA" id="ARBA00022597"/>
    </source>
</evidence>
<feature type="transmembrane region" description="Helical" evidence="12">
    <location>
        <begin position="169"/>
        <end position="188"/>
    </location>
</feature>
<evidence type="ECO:0000313" key="17">
    <source>
        <dbReference type="Proteomes" id="UP001202402"/>
    </source>
</evidence>
<evidence type="ECO:0000256" key="1">
    <source>
        <dbReference type="ARBA" id="ARBA00004651"/>
    </source>
</evidence>
<evidence type="ECO:0000256" key="10">
    <source>
        <dbReference type="ARBA" id="ARBA00023136"/>
    </source>
</evidence>
<reference evidence="16 17" key="1">
    <citation type="submission" date="2022-02" db="EMBL/GenBank/DDBJ databases">
        <title>Genome of Erysipelotrichaceae sp. nov. NSJ-176 isolated from human feces.</title>
        <authorList>
            <person name="Abdugheni R."/>
        </authorList>
    </citation>
    <scope>NUCLEOTIDE SEQUENCE [LARGE SCALE GENOMIC DNA]</scope>
    <source>
        <strain evidence="16 17">NSJ-176</strain>
    </source>
</reference>
<keyword evidence="17" id="KW-1185">Reference proteome</keyword>
<evidence type="ECO:0000259" key="14">
    <source>
        <dbReference type="PROSITE" id="PS51098"/>
    </source>
</evidence>
<dbReference type="InterPro" id="IPR003352">
    <property type="entry name" value="PTS_EIIC"/>
</dbReference>
<evidence type="ECO:0000256" key="6">
    <source>
        <dbReference type="ARBA" id="ARBA00022683"/>
    </source>
</evidence>
<keyword evidence="3" id="KW-1003">Cell membrane</keyword>
<dbReference type="NCBIfam" id="TIGR00830">
    <property type="entry name" value="PTBA"/>
    <property type="match status" value="1"/>
</dbReference>
<feature type="transmembrane region" description="Helical" evidence="12">
    <location>
        <begin position="302"/>
        <end position="328"/>
    </location>
</feature>
<dbReference type="EMBL" id="JAKVPQ010000012">
    <property type="protein sequence ID" value="MCH4286262.1"/>
    <property type="molecule type" value="Genomic_DNA"/>
</dbReference>
<comment type="caution">
    <text evidence="16">The sequence shown here is derived from an EMBL/GenBank/DDBJ whole genome shotgun (WGS) entry which is preliminary data.</text>
</comment>
<dbReference type="PROSITE" id="PS00371">
    <property type="entry name" value="PTS_EIIA_TYPE_1_HIS"/>
    <property type="match status" value="1"/>
</dbReference>
<dbReference type="SUPFAM" id="SSF51261">
    <property type="entry name" value="Duplicated hybrid motif"/>
    <property type="match status" value="1"/>
</dbReference>
<evidence type="ECO:0000256" key="3">
    <source>
        <dbReference type="ARBA" id="ARBA00022475"/>
    </source>
</evidence>
<dbReference type="CDD" id="cd00212">
    <property type="entry name" value="PTS_IIB_glc"/>
    <property type="match status" value="1"/>
</dbReference>
<evidence type="ECO:0000256" key="8">
    <source>
        <dbReference type="ARBA" id="ARBA00022777"/>
    </source>
</evidence>
<keyword evidence="2" id="KW-0813">Transport</keyword>
<dbReference type="NCBIfam" id="TIGR01995">
    <property type="entry name" value="PTS-II-ABC-beta"/>
    <property type="match status" value="1"/>
</dbReference>
<feature type="active site" description="Phosphocysteine intermediate; for EIIB activity" evidence="11">
    <location>
        <position position="27"/>
    </location>
</feature>
<feature type="transmembrane region" description="Helical" evidence="12">
    <location>
        <begin position="443"/>
        <end position="465"/>
    </location>
</feature>
<comment type="subcellular location">
    <subcellularLocation>
        <location evidence="1">Cell membrane</location>
        <topology evidence="1">Multi-pass membrane protein</topology>
    </subcellularLocation>
</comment>
<dbReference type="InterPro" id="IPR036878">
    <property type="entry name" value="Glu_permease_IIB"/>
</dbReference>
<feature type="transmembrane region" description="Helical" evidence="12">
    <location>
        <begin position="200"/>
        <end position="220"/>
    </location>
</feature>
<keyword evidence="9 12" id="KW-1133">Transmembrane helix</keyword>
<feature type="domain" description="PTS EIIC type-1" evidence="15">
    <location>
        <begin position="104"/>
        <end position="476"/>
    </location>
</feature>
<dbReference type="RefSeq" id="WP_117452514.1">
    <property type="nucleotide sequence ID" value="NZ_JAKVPQ010000012.1"/>
</dbReference>
<keyword evidence="4" id="KW-0762">Sugar transport</keyword>
<dbReference type="InterPro" id="IPR011297">
    <property type="entry name" value="PTS_IIABC_b_glu"/>
</dbReference>
<protein>
    <submittedName>
        <fullName evidence="16">Beta-glucoside-specific PTS transporter subunit IIABC</fullName>
        <ecNumber evidence="16">2.7.1.-</ecNumber>
    </submittedName>
</protein>
<keyword evidence="5 16" id="KW-0808">Transferase</keyword>
<dbReference type="PROSITE" id="PS01035">
    <property type="entry name" value="PTS_EIIB_TYPE_1_CYS"/>
    <property type="match status" value="1"/>
</dbReference>
<feature type="transmembrane region" description="Helical" evidence="12">
    <location>
        <begin position="135"/>
        <end position="157"/>
    </location>
</feature>
<dbReference type="GO" id="GO:0016740">
    <property type="term" value="F:transferase activity"/>
    <property type="evidence" value="ECO:0007669"/>
    <property type="project" value="UniProtKB-KW"/>
</dbReference>
<evidence type="ECO:0000313" key="16">
    <source>
        <dbReference type="EMBL" id="MCH4286262.1"/>
    </source>
</evidence>
<keyword evidence="8" id="KW-0418">Kinase</keyword>
<feature type="transmembrane region" description="Helical" evidence="12">
    <location>
        <begin position="419"/>
        <end position="437"/>
    </location>
</feature>
<dbReference type="PROSITE" id="PS51103">
    <property type="entry name" value="PTS_EIIC_TYPE_1"/>
    <property type="match status" value="1"/>
</dbReference>
<keyword evidence="7 12" id="KW-0812">Transmembrane</keyword>
<dbReference type="Proteomes" id="UP001202402">
    <property type="component" value="Unassembled WGS sequence"/>
</dbReference>
<feature type="domain" description="PTS EIIA type-1" evidence="13">
    <location>
        <begin position="505"/>
        <end position="609"/>
    </location>
</feature>
<feature type="transmembrane region" description="Helical" evidence="12">
    <location>
        <begin position="256"/>
        <end position="281"/>
    </location>
</feature>
<feature type="transmembrane region" description="Helical" evidence="12">
    <location>
        <begin position="340"/>
        <end position="359"/>
    </location>
</feature>
<proteinExistence type="predicted"/>
<dbReference type="SUPFAM" id="SSF55604">
    <property type="entry name" value="Glucose permease domain IIB"/>
    <property type="match status" value="1"/>
</dbReference>
<accession>A0ABS9R9C9</accession>
<sequence>MKDYKQLAMEIVKHVGGKENIISLTHCVTRLRFQLKDESKADDEILKNMDGVVTVMKSGGQYQVVIGNHVPMVYADVCEVAQIHAGDHTDQPKVKKKPFDMLVDTVSGIFQPILSVLSAAGMMKGLNALCLAMGWYSAGSGADVLMTTIGDAMFMFLPVILGYTSAIKFGLKPFVGLVIGAALCYPAIQASTLAGAGEPLYTLFTGSIFESPVYLTLFNIPIITMDYTSTVIPVILICYLASKVEKGFNKIIPDLLKFFFVPMFTLLISLVIGFILIGPIATYGSNIIASGIMQVRSFSPMIAGALVGGLWQILVVFGLHWGIIPIYINNIATLGFDNVMLPFFGGSFATTAVVVAMMIKTKDKKLKQLCIPASISGFFGVTEPAIYGILLPKKKPFMLSCIAAALVGGFYGLFNLREFAMGGLGIFGFTTLIDPVTNSFDNMYVGIIGAVAAMILGFVFTMLFWKDDTKEVVVEASVKPTELLNKEIILAPIKGVVLPLSKVEDCAFSQGILGKGLAIEPEKGEVVSPVNGTITTLFPTYHAIGITSDSGIEVLIHVGMDTVQLEGKYFHPCIKQGDQVHAGQTLLTFEMDQIKNAGYSLLTPVVITNTADYLDVMETGLENKEEFLTIIR</sequence>
<dbReference type="PANTHER" id="PTHR30175:SF1">
    <property type="entry name" value="PTS SYSTEM ARBUTIN-, CELLOBIOSE-, AND SALICIN-SPECIFIC EIIBC COMPONENT-RELATED"/>
    <property type="match status" value="1"/>
</dbReference>
<dbReference type="InterPro" id="IPR011055">
    <property type="entry name" value="Dup_hybrid_motif"/>
</dbReference>
<dbReference type="Pfam" id="PF00367">
    <property type="entry name" value="PTS_EIIB"/>
    <property type="match status" value="1"/>
</dbReference>
<dbReference type="PROSITE" id="PS51093">
    <property type="entry name" value="PTS_EIIA_TYPE_1"/>
    <property type="match status" value="1"/>
</dbReference>
<evidence type="ECO:0000259" key="15">
    <source>
        <dbReference type="PROSITE" id="PS51103"/>
    </source>
</evidence>
<dbReference type="Pfam" id="PF02378">
    <property type="entry name" value="PTS_EIIC"/>
    <property type="match status" value="1"/>
</dbReference>
<dbReference type="Gene3D" id="2.70.70.10">
    <property type="entry name" value="Glucose Permease (Domain IIA)"/>
    <property type="match status" value="1"/>
</dbReference>
<feature type="transmembrane region" description="Helical" evidence="12">
    <location>
        <begin position="227"/>
        <end position="244"/>
    </location>
</feature>
<dbReference type="InterPro" id="IPR001996">
    <property type="entry name" value="PTS_IIB_1"/>
</dbReference>
<evidence type="ECO:0000256" key="7">
    <source>
        <dbReference type="ARBA" id="ARBA00022692"/>
    </source>
</evidence>
<evidence type="ECO:0000256" key="11">
    <source>
        <dbReference type="PROSITE-ProRule" id="PRU00421"/>
    </source>
</evidence>
<feature type="transmembrane region" description="Helical" evidence="12">
    <location>
        <begin position="371"/>
        <end position="390"/>
    </location>
</feature>
<dbReference type="Pfam" id="PF00358">
    <property type="entry name" value="PTS_EIIA_1"/>
    <property type="match status" value="1"/>
</dbReference>
<keyword evidence="6" id="KW-0598">Phosphotransferase system</keyword>
<feature type="domain" description="PTS EIIB type-1" evidence="14">
    <location>
        <begin position="5"/>
        <end position="87"/>
    </location>
</feature>
<evidence type="ECO:0000256" key="9">
    <source>
        <dbReference type="ARBA" id="ARBA00022989"/>
    </source>
</evidence>
<dbReference type="Gene3D" id="3.30.1360.60">
    <property type="entry name" value="Glucose permease domain IIB"/>
    <property type="match status" value="1"/>
</dbReference>
<dbReference type="EC" id="2.7.1.-" evidence="16"/>
<feature type="transmembrane region" description="Helical" evidence="12">
    <location>
        <begin position="396"/>
        <end position="414"/>
    </location>
</feature>
<name>A0ABS9R9C9_9FIRM</name>